<name>A0AAV4PAE1_CAEEX</name>
<keyword evidence="2" id="KW-1185">Reference proteome</keyword>
<gene>
    <name evidence="1" type="ORF">CEXT_313961</name>
</gene>
<evidence type="ECO:0000313" key="1">
    <source>
        <dbReference type="EMBL" id="GIX94237.1"/>
    </source>
</evidence>
<dbReference type="EMBL" id="BPLR01004351">
    <property type="protein sequence ID" value="GIX94237.1"/>
    <property type="molecule type" value="Genomic_DNA"/>
</dbReference>
<dbReference type="Proteomes" id="UP001054945">
    <property type="component" value="Unassembled WGS sequence"/>
</dbReference>
<reference evidence="1 2" key="1">
    <citation type="submission" date="2021-06" db="EMBL/GenBank/DDBJ databases">
        <title>Caerostris extrusa draft genome.</title>
        <authorList>
            <person name="Kono N."/>
            <person name="Arakawa K."/>
        </authorList>
    </citation>
    <scope>NUCLEOTIDE SEQUENCE [LARGE SCALE GENOMIC DNA]</scope>
</reference>
<proteinExistence type="predicted"/>
<sequence>MGDLKTSMLLFFHNQKLEFRKKKNFQIKLETIEQERTFTAQARSAILREQYRGRNLSTVLANARSCSEPDERKTGLRALPLISKINFHTRIEIDQPFNWLFYRLVVLPLFLNSRGTCGRA</sequence>
<protein>
    <submittedName>
        <fullName evidence="1">Uncharacterized protein</fullName>
    </submittedName>
</protein>
<accession>A0AAV4PAE1</accession>
<comment type="caution">
    <text evidence="1">The sequence shown here is derived from an EMBL/GenBank/DDBJ whole genome shotgun (WGS) entry which is preliminary data.</text>
</comment>
<evidence type="ECO:0000313" key="2">
    <source>
        <dbReference type="Proteomes" id="UP001054945"/>
    </source>
</evidence>
<dbReference type="AlphaFoldDB" id="A0AAV4PAE1"/>
<organism evidence="1 2">
    <name type="scientific">Caerostris extrusa</name>
    <name type="common">Bark spider</name>
    <name type="synonym">Caerostris bankana</name>
    <dbReference type="NCBI Taxonomy" id="172846"/>
    <lineage>
        <taxon>Eukaryota</taxon>
        <taxon>Metazoa</taxon>
        <taxon>Ecdysozoa</taxon>
        <taxon>Arthropoda</taxon>
        <taxon>Chelicerata</taxon>
        <taxon>Arachnida</taxon>
        <taxon>Araneae</taxon>
        <taxon>Araneomorphae</taxon>
        <taxon>Entelegynae</taxon>
        <taxon>Araneoidea</taxon>
        <taxon>Araneidae</taxon>
        <taxon>Caerostris</taxon>
    </lineage>
</organism>